<keyword evidence="3 7" id="KW-0812">Transmembrane</keyword>
<feature type="transmembrane region" description="Helical" evidence="7">
    <location>
        <begin position="201"/>
        <end position="220"/>
    </location>
</feature>
<evidence type="ECO:0000313" key="9">
    <source>
        <dbReference type="Proteomes" id="UP000829685"/>
    </source>
</evidence>
<feature type="transmembrane region" description="Helical" evidence="7">
    <location>
        <begin position="289"/>
        <end position="311"/>
    </location>
</feature>
<evidence type="ECO:0000256" key="3">
    <source>
        <dbReference type="ARBA" id="ARBA00022692"/>
    </source>
</evidence>
<feature type="transmembrane region" description="Helical" evidence="7">
    <location>
        <begin position="490"/>
        <end position="514"/>
    </location>
</feature>
<keyword evidence="5 7" id="KW-0472">Membrane</keyword>
<evidence type="ECO:0000313" key="8">
    <source>
        <dbReference type="EMBL" id="KAI1877769.1"/>
    </source>
</evidence>
<proteinExistence type="inferred from homology"/>
<evidence type="ECO:0008006" key="10">
    <source>
        <dbReference type="Google" id="ProtNLM"/>
    </source>
</evidence>
<evidence type="ECO:0000256" key="1">
    <source>
        <dbReference type="ARBA" id="ARBA00004141"/>
    </source>
</evidence>
<dbReference type="InterPro" id="IPR036259">
    <property type="entry name" value="MFS_trans_sf"/>
</dbReference>
<dbReference type="GO" id="GO:0022857">
    <property type="term" value="F:transmembrane transporter activity"/>
    <property type="evidence" value="ECO:0007669"/>
    <property type="project" value="TreeGrafter"/>
</dbReference>
<feature type="region of interest" description="Disordered" evidence="6">
    <location>
        <begin position="1"/>
        <end position="32"/>
    </location>
</feature>
<protein>
    <recommendedName>
        <fullName evidence="10">Major facilitator superfamily transporter</fullName>
    </recommendedName>
</protein>
<comment type="subcellular location">
    <subcellularLocation>
        <location evidence="1">Membrane</location>
        <topology evidence="1">Multi-pass membrane protein</topology>
    </subcellularLocation>
</comment>
<name>A0A9P9WT73_9PEZI</name>
<dbReference type="Gene3D" id="1.20.1250.20">
    <property type="entry name" value="MFS general substrate transporter like domains"/>
    <property type="match status" value="1"/>
</dbReference>
<feature type="transmembrane region" description="Helical" evidence="7">
    <location>
        <begin position="136"/>
        <end position="156"/>
    </location>
</feature>
<keyword evidence="9" id="KW-1185">Reference proteome</keyword>
<feature type="transmembrane region" description="Helical" evidence="7">
    <location>
        <begin position="447"/>
        <end position="470"/>
    </location>
</feature>
<evidence type="ECO:0000256" key="7">
    <source>
        <dbReference type="SAM" id="Phobius"/>
    </source>
</evidence>
<sequence>MESPKDLPNLPRLDIPPSTGPKPVLVSSPTGTLRSRESLFKIWSPTDGDIIMELPKPSFGASGKGFKGVRPPRPISKDPPRPMTASTKRLSFSSIASKRTIKYGNGKYSGVELAPQPSDDSEDPLNWPTWRKNLNFFSLIYMVSLVGVMKTIYISVNSNIAMRNGVSYTAAVALTAVPLMVSSLTGMASQVVSKVVGKRPVYLVSTSFMFVGVMWGMSVLDSYGQNMAARVFQGLGWGAFDTLVLGSLQDTFFDHELNPRVMVHNAVSVATTWGAPLLGGVASLSPLGFGLQFEILSCFFSVGVLLIVFGVPETTFDRASFSVAETTAGPSRPNWSHDSFSKVAAKDYLQRMKPWSYMASAIDSTLLLQAPRAVIAPTTMLLCLVSLLPYATLWGYASSLSLLFSVMPFMLSTSNMGALLAGPFLLASAVAVALSMSAFAKRFTPTVHVATLAAATTVASIGTLGFGLYIQGCMTMPTSGAEGTMWELNFIGAKLSFPVVSFLLGLLAAGSAAFDATVSPMIQRSTTFTSANLSICLRNTAHMNAGFTSLRNFVAGAFILAIPNAVWMWDGLKSAAIGLGMAQIFVAAAVTYVWWRWEENVRRLDGRLMGLVDLSVLKQQASFFDTS</sequence>
<organism evidence="8 9">
    <name type="scientific">Neoarthrinium moseri</name>
    <dbReference type="NCBI Taxonomy" id="1658444"/>
    <lineage>
        <taxon>Eukaryota</taxon>
        <taxon>Fungi</taxon>
        <taxon>Dikarya</taxon>
        <taxon>Ascomycota</taxon>
        <taxon>Pezizomycotina</taxon>
        <taxon>Sordariomycetes</taxon>
        <taxon>Xylariomycetidae</taxon>
        <taxon>Amphisphaeriales</taxon>
        <taxon>Apiosporaceae</taxon>
        <taxon>Neoarthrinium</taxon>
    </lineage>
</organism>
<dbReference type="Proteomes" id="UP000829685">
    <property type="component" value="Unassembled WGS sequence"/>
</dbReference>
<dbReference type="SUPFAM" id="SSF103473">
    <property type="entry name" value="MFS general substrate transporter"/>
    <property type="match status" value="1"/>
</dbReference>
<feature type="transmembrane region" description="Helical" evidence="7">
    <location>
        <begin position="168"/>
        <end position="189"/>
    </location>
</feature>
<accession>A0A9P9WT73</accession>
<dbReference type="GO" id="GO:0016020">
    <property type="term" value="C:membrane"/>
    <property type="evidence" value="ECO:0007669"/>
    <property type="project" value="UniProtKB-SubCell"/>
</dbReference>
<keyword evidence="4 7" id="KW-1133">Transmembrane helix</keyword>
<reference evidence="8" key="1">
    <citation type="submission" date="2021-03" db="EMBL/GenBank/DDBJ databases">
        <title>Revisited historic fungal species revealed as producer of novel bioactive compounds through whole genome sequencing and comparative genomics.</title>
        <authorList>
            <person name="Vignolle G.A."/>
            <person name="Hochenegger N."/>
            <person name="Mach R.L."/>
            <person name="Mach-Aigner A.R."/>
            <person name="Javad Rahimi M."/>
            <person name="Salim K.A."/>
            <person name="Chan C.M."/>
            <person name="Lim L.B.L."/>
            <person name="Cai F."/>
            <person name="Druzhinina I.S."/>
            <person name="U'Ren J.M."/>
            <person name="Derntl C."/>
        </authorList>
    </citation>
    <scope>NUCLEOTIDE SEQUENCE</scope>
    <source>
        <strain evidence="8">TUCIM 5799</strain>
    </source>
</reference>
<evidence type="ECO:0000256" key="5">
    <source>
        <dbReference type="ARBA" id="ARBA00023136"/>
    </source>
</evidence>
<dbReference type="PANTHER" id="PTHR23502:SF68">
    <property type="entry name" value="MULTIDRUG TRANSPORTER, PUTATIVE (AFU_ORTHOLOGUE AFUA_3G01120)-RELATED"/>
    <property type="match status" value="1"/>
</dbReference>
<comment type="caution">
    <text evidence="8">The sequence shown here is derived from an EMBL/GenBank/DDBJ whole genome shotgun (WGS) entry which is preliminary data.</text>
</comment>
<dbReference type="PANTHER" id="PTHR23502">
    <property type="entry name" value="MAJOR FACILITATOR SUPERFAMILY"/>
    <property type="match status" value="1"/>
</dbReference>
<feature type="region of interest" description="Disordered" evidence="6">
    <location>
        <begin position="61"/>
        <end position="86"/>
    </location>
</feature>
<gene>
    <name evidence="8" type="ORF">JX265_003777</name>
</gene>
<dbReference type="OrthoDB" id="5215911at2759"/>
<dbReference type="EMBL" id="JAFIMR010000006">
    <property type="protein sequence ID" value="KAI1877769.1"/>
    <property type="molecule type" value="Genomic_DNA"/>
</dbReference>
<feature type="transmembrane region" description="Helical" evidence="7">
    <location>
        <begin position="575"/>
        <end position="595"/>
    </location>
</feature>
<comment type="similarity">
    <text evidence="2">Belongs to the major facilitator superfamily.</text>
</comment>
<evidence type="ECO:0000256" key="6">
    <source>
        <dbReference type="SAM" id="MobiDB-lite"/>
    </source>
</evidence>
<feature type="transmembrane region" description="Helical" evidence="7">
    <location>
        <begin position="550"/>
        <end position="569"/>
    </location>
</feature>
<evidence type="ECO:0000256" key="4">
    <source>
        <dbReference type="ARBA" id="ARBA00022989"/>
    </source>
</evidence>
<evidence type="ECO:0000256" key="2">
    <source>
        <dbReference type="ARBA" id="ARBA00008335"/>
    </source>
</evidence>
<feature type="transmembrane region" description="Helical" evidence="7">
    <location>
        <begin position="417"/>
        <end position="440"/>
    </location>
</feature>
<dbReference type="AlphaFoldDB" id="A0A9P9WT73"/>
<feature type="transmembrane region" description="Helical" evidence="7">
    <location>
        <begin position="374"/>
        <end position="397"/>
    </location>
</feature>